<feature type="chain" id="PRO_5002978753" evidence="3">
    <location>
        <begin position="32"/>
        <end position="819"/>
    </location>
</feature>
<dbReference type="Gene3D" id="3.40.720.10">
    <property type="entry name" value="Alkaline Phosphatase, subunit A"/>
    <property type="match status" value="1"/>
</dbReference>
<evidence type="ECO:0000256" key="1">
    <source>
        <dbReference type="ARBA" id="ARBA00008779"/>
    </source>
</evidence>
<gene>
    <name evidence="5" type="ordered locus">Dbac_1085</name>
</gene>
<dbReference type="SUPFAM" id="SSF53649">
    <property type="entry name" value="Alkaline phosphatase-like"/>
    <property type="match status" value="1"/>
</dbReference>
<proteinExistence type="inferred from homology"/>
<comment type="similarity">
    <text evidence="1">Belongs to the sulfatase family.</text>
</comment>
<feature type="signal peptide" evidence="3">
    <location>
        <begin position="1"/>
        <end position="31"/>
    </location>
</feature>
<dbReference type="InterPro" id="IPR050738">
    <property type="entry name" value="Sulfatase"/>
</dbReference>
<dbReference type="PANTHER" id="PTHR42693:SF43">
    <property type="entry name" value="BLL2667 PROTEIN"/>
    <property type="match status" value="1"/>
</dbReference>
<dbReference type="EMBL" id="CP001629">
    <property type="protein sequence ID" value="ACU89193.1"/>
    <property type="molecule type" value="Genomic_DNA"/>
</dbReference>
<dbReference type="eggNOG" id="COG3119">
    <property type="taxonomic scope" value="Bacteria"/>
</dbReference>
<keyword evidence="3" id="KW-0732">Signal</keyword>
<evidence type="ECO:0000313" key="5">
    <source>
        <dbReference type="EMBL" id="ACU89193.1"/>
    </source>
</evidence>
<dbReference type="KEGG" id="dba:Dbac_1085"/>
<sequence>MATPRRALTALGGLGMALAAFFMQQPVVALAQQASDGLDRTVLPITEPKRERSKEIDASKAIAPPRFAVTPPKGAPNVVVVLIDDLGFAGTSAFGGPIDTPTFDRIAGEGVYYNNFHTTAVSSPTRSALKSGRNHHVNNMGGITEMGTAFPGNTGQIPGEVAPVAEMLRLNGYSTAAFGKWHETAAWETSVSGPFDRWPTRQGFDKFYGFLGGETNQWAPFIYDGTHQVELPDDPDYHFMTDMTDQTVAWIKHQKALTPDKPFFVYFAPGAVHAPHHVPQEWIAKQKGKFDQGWDTLREQILARQIERGVVPKGTKLAPKPEAIPDWNSLSDDEKRLFSRQAEVFAAFLDMTDYEVGRVIKALEETGQLDNTMVIFVYGDNGTSAEGGRNGMFSEMTYFNGVQETVPDMLKFIDKWGGPETYPHMAAGWAVALDTPYQWTKQVASDHGGTKVGMAIRWPAGMKAKGELRRQFHHVIDVAPTILEAANLPEPKTVNGVEQYPMDGVSMVYSFDDAKAQERHTTQYFEMSGNRAIYHDGWFARTIFKAPWEAKPRRDVADDSAWELYDTRTDFSLINDLSKQNPQKLKEMQALFLVEAERNFALPMEGRIFERLNAELVGRPDLMAGRTSITLAGGMTGMGENVFLNIKNKSKTVTAEIEVPEDKDANGIIIAQGGRFGGWAMYVKDGVPAYDYNFLGMERTTVTGTEKLKGGKYTLRFEFAYDGGGFGKGGMGTLYVNDKKVGEGRIERTQPMIFSADETADVGIDLATPVVESIGAEARSRFNGRIQKVTVEVKAAKPAEKAEADAAATLLAHKKALAD</sequence>
<dbReference type="InterPro" id="IPR017850">
    <property type="entry name" value="Alkaline_phosphatase_core_sf"/>
</dbReference>
<protein>
    <submittedName>
        <fullName evidence="5">Sulfatase</fullName>
    </submittedName>
</protein>
<organism evidence="5 6">
    <name type="scientific">Desulfomicrobium baculatum (strain DSM 4028 / VKM B-1378 / X)</name>
    <name type="common">Desulfovibrio baculatus</name>
    <dbReference type="NCBI Taxonomy" id="525897"/>
    <lineage>
        <taxon>Bacteria</taxon>
        <taxon>Pseudomonadati</taxon>
        <taxon>Thermodesulfobacteriota</taxon>
        <taxon>Desulfovibrionia</taxon>
        <taxon>Desulfovibrionales</taxon>
        <taxon>Desulfomicrobiaceae</taxon>
        <taxon>Desulfomicrobium</taxon>
    </lineage>
</organism>
<feature type="modified residue" description="3-oxoalanine (Ser)" evidence="2">
    <location>
        <position position="122"/>
    </location>
</feature>
<evidence type="ECO:0000256" key="2">
    <source>
        <dbReference type="PIRSR" id="PIRSR600917-52"/>
    </source>
</evidence>
<dbReference type="Pfam" id="PF00884">
    <property type="entry name" value="Sulfatase"/>
    <property type="match status" value="1"/>
</dbReference>
<keyword evidence="6" id="KW-1185">Reference proteome</keyword>
<evidence type="ECO:0000256" key="3">
    <source>
        <dbReference type="SAM" id="SignalP"/>
    </source>
</evidence>
<dbReference type="PANTHER" id="PTHR42693">
    <property type="entry name" value="ARYLSULFATASE FAMILY MEMBER"/>
    <property type="match status" value="1"/>
</dbReference>
<dbReference type="AlphaFoldDB" id="C7LQW4"/>
<feature type="domain" description="Sulfatase N-terminal" evidence="4">
    <location>
        <begin position="76"/>
        <end position="487"/>
    </location>
</feature>
<name>C7LQW4_DESBD</name>
<comment type="PTM">
    <text evidence="2">The conversion to 3-oxoalanine (also known as C-formylglycine, FGly), of a serine or cysteine residue in prokaryotes and of a cysteine residue in eukaryotes, is critical for catalytic activity.</text>
</comment>
<evidence type="ECO:0000313" key="6">
    <source>
        <dbReference type="Proteomes" id="UP000002216"/>
    </source>
</evidence>
<evidence type="ECO:0000259" key="4">
    <source>
        <dbReference type="Pfam" id="PF00884"/>
    </source>
</evidence>
<dbReference type="Gene3D" id="3.30.1120.10">
    <property type="match status" value="1"/>
</dbReference>
<dbReference type="CDD" id="cd16025">
    <property type="entry name" value="PAS_like"/>
    <property type="match status" value="1"/>
</dbReference>
<accession>C7LQW4</accession>
<dbReference type="RefSeq" id="WP_015773291.1">
    <property type="nucleotide sequence ID" value="NC_013173.1"/>
</dbReference>
<dbReference type="STRING" id="525897.Dbac_1085"/>
<dbReference type="Proteomes" id="UP000002216">
    <property type="component" value="Chromosome"/>
</dbReference>
<reference evidence="5 6" key="1">
    <citation type="journal article" date="2009" name="Stand. Genomic Sci.">
        <title>Complete genome sequence of Desulfomicrobium baculatum type strain (X).</title>
        <authorList>
            <person name="Copeland A."/>
            <person name="Spring S."/>
            <person name="Goker M."/>
            <person name="Schneider S."/>
            <person name="Lapidus A."/>
            <person name="Del Rio T.G."/>
            <person name="Tice H."/>
            <person name="Cheng J.F."/>
            <person name="Chen F."/>
            <person name="Nolan M."/>
            <person name="Bruce D."/>
            <person name="Goodwin L."/>
            <person name="Pitluck S."/>
            <person name="Ivanova N."/>
            <person name="Mavrommatis K."/>
            <person name="Ovchinnikova G."/>
            <person name="Pati A."/>
            <person name="Chen A."/>
            <person name="Palaniappan K."/>
            <person name="Land M."/>
            <person name="Hauser L."/>
            <person name="Chang Y.J."/>
            <person name="Jeffries C.C."/>
            <person name="Meincke L."/>
            <person name="Sims D."/>
            <person name="Brettin T."/>
            <person name="Detter J.C."/>
            <person name="Han C."/>
            <person name="Chain P."/>
            <person name="Bristow J."/>
            <person name="Eisen J.A."/>
            <person name="Markowitz V."/>
            <person name="Hugenholtz P."/>
            <person name="Kyrpides N.C."/>
            <person name="Klenk H.P."/>
            <person name="Lucas S."/>
        </authorList>
    </citation>
    <scope>NUCLEOTIDE SEQUENCE [LARGE SCALE GENOMIC DNA]</scope>
    <source>
        <strain evidence="6">DSM 4028 / VKM B-1378 / X</strain>
    </source>
</reference>
<dbReference type="HOGENOM" id="CLU_006332_11_0_7"/>
<dbReference type="InterPro" id="IPR000917">
    <property type="entry name" value="Sulfatase_N"/>
</dbReference>